<dbReference type="Proteomes" id="UP000540506">
    <property type="component" value="Unassembled WGS sequence"/>
</dbReference>
<reference evidence="1 2" key="1">
    <citation type="submission" date="2020-08" db="EMBL/GenBank/DDBJ databases">
        <title>Sequencing the genomes of 1000 actinobacteria strains.</title>
        <authorList>
            <person name="Klenk H.-P."/>
        </authorList>
    </citation>
    <scope>NUCLEOTIDE SEQUENCE [LARGE SCALE GENOMIC DNA]</scope>
    <source>
        <strain evidence="1 2">DSM 41654</strain>
    </source>
</reference>
<accession>A0A7W7VXZ9</accession>
<dbReference type="InterPro" id="IPR011991">
    <property type="entry name" value="ArsR-like_HTH"/>
</dbReference>
<dbReference type="Gene3D" id="1.10.10.10">
    <property type="entry name" value="Winged helix-like DNA-binding domain superfamily/Winged helix DNA-binding domain"/>
    <property type="match status" value="1"/>
</dbReference>
<sequence length="175" mass="19812">MTRRLPAAVLTEHPIRTALLKLLTEVGSVTSTEAAQKLGYSSGLCSFHLRKLAEHGLIEDAPQRIGRARPWQLRQLPPESPQDSSLFHRELEDTSYQLWMARRDQAPEQWREDDAFSAVLHLTPGELREVGEQLRRVLVGFQHRDANRPHTTPVAVLARLFPLLNEAEPAQEADS</sequence>
<evidence type="ECO:0000313" key="2">
    <source>
        <dbReference type="Proteomes" id="UP000540506"/>
    </source>
</evidence>
<dbReference type="AlphaFoldDB" id="A0A7W7VXZ9"/>
<dbReference type="Pfam" id="PF12840">
    <property type="entry name" value="HTH_20"/>
    <property type="match status" value="1"/>
</dbReference>
<proteinExistence type="predicted"/>
<keyword evidence="2" id="KW-1185">Reference proteome</keyword>
<dbReference type="InterPro" id="IPR036388">
    <property type="entry name" value="WH-like_DNA-bd_sf"/>
</dbReference>
<protein>
    <submittedName>
        <fullName evidence="1">Putative ArsR family transcriptional regulator</fullName>
    </submittedName>
</protein>
<dbReference type="EMBL" id="JACHJV010000001">
    <property type="protein sequence ID" value="MBB4927031.1"/>
    <property type="molecule type" value="Genomic_DNA"/>
</dbReference>
<dbReference type="CDD" id="cd00090">
    <property type="entry name" value="HTH_ARSR"/>
    <property type="match status" value="1"/>
</dbReference>
<name>A0A7W7VXZ9_KITKI</name>
<gene>
    <name evidence="1" type="ORF">FHR34_006024</name>
</gene>
<dbReference type="SUPFAM" id="SSF46785">
    <property type="entry name" value="Winged helix' DNA-binding domain"/>
    <property type="match status" value="1"/>
</dbReference>
<dbReference type="InterPro" id="IPR036390">
    <property type="entry name" value="WH_DNA-bd_sf"/>
</dbReference>
<comment type="caution">
    <text evidence="1">The sequence shown here is derived from an EMBL/GenBank/DDBJ whole genome shotgun (WGS) entry which is preliminary data.</text>
</comment>
<evidence type="ECO:0000313" key="1">
    <source>
        <dbReference type="EMBL" id="MBB4927031.1"/>
    </source>
</evidence>
<dbReference type="RefSeq" id="WP_312897468.1">
    <property type="nucleotide sequence ID" value="NZ_JACHJV010000001.1"/>
</dbReference>
<organism evidence="1 2">
    <name type="scientific">Kitasatospora kifunensis</name>
    <name type="common">Streptomyces kifunensis</name>
    <dbReference type="NCBI Taxonomy" id="58351"/>
    <lineage>
        <taxon>Bacteria</taxon>
        <taxon>Bacillati</taxon>
        <taxon>Actinomycetota</taxon>
        <taxon>Actinomycetes</taxon>
        <taxon>Kitasatosporales</taxon>
        <taxon>Streptomycetaceae</taxon>
        <taxon>Kitasatospora</taxon>
    </lineage>
</organism>